<name>A0A238VN88_9FLAO</name>
<dbReference type="Pfam" id="PF00246">
    <property type="entry name" value="Peptidase_M14"/>
    <property type="match status" value="1"/>
</dbReference>
<dbReference type="GO" id="GO:0006508">
    <property type="term" value="P:proteolysis"/>
    <property type="evidence" value="ECO:0007669"/>
    <property type="project" value="InterPro"/>
</dbReference>
<gene>
    <name evidence="2" type="ORF">SAMN04488111_0747</name>
</gene>
<proteinExistence type="predicted"/>
<evidence type="ECO:0000313" key="3">
    <source>
        <dbReference type="Proteomes" id="UP000198412"/>
    </source>
</evidence>
<reference evidence="3" key="1">
    <citation type="submission" date="2017-06" db="EMBL/GenBank/DDBJ databases">
        <authorList>
            <person name="Varghese N."/>
            <person name="Submissions S."/>
        </authorList>
    </citation>
    <scope>NUCLEOTIDE SEQUENCE [LARGE SCALE GENOMIC DNA]</scope>
    <source>
        <strain evidence="3">DSM 27993</strain>
    </source>
</reference>
<evidence type="ECO:0000259" key="1">
    <source>
        <dbReference type="Pfam" id="PF00246"/>
    </source>
</evidence>
<dbReference type="GO" id="GO:0004181">
    <property type="term" value="F:metallocarboxypeptidase activity"/>
    <property type="evidence" value="ECO:0007669"/>
    <property type="project" value="InterPro"/>
</dbReference>
<dbReference type="Gene3D" id="3.40.630.10">
    <property type="entry name" value="Zn peptidases"/>
    <property type="match status" value="1"/>
</dbReference>
<evidence type="ECO:0000313" key="2">
    <source>
        <dbReference type="EMBL" id="SNR35634.1"/>
    </source>
</evidence>
<dbReference type="Proteomes" id="UP000198412">
    <property type="component" value="Unassembled WGS sequence"/>
</dbReference>
<accession>A0A238VN88</accession>
<dbReference type="SUPFAM" id="SSF53187">
    <property type="entry name" value="Zn-dependent exopeptidases"/>
    <property type="match status" value="1"/>
</dbReference>
<organism evidence="2 3">
    <name type="scientific">Lutibacter flavus</name>
    <dbReference type="NCBI Taxonomy" id="691689"/>
    <lineage>
        <taxon>Bacteria</taxon>
        <taxon>Pseudomonadati</taxon>
        <taxon>Bacteroidota</taxon>
        <taxon>Flavobacteriia</taxon>
        <taxon>Flavobacteriales</taxon>
        <taxon>Flavobacteriaceae</taxon>
        <taxon>Lutibacter</taxon>
    </lineage>
</organism>
<protein>
    <submittedName>
        <fullName evidence="2">Zinc carboxypeptidase</fullName>
    </submittedName>
</protein>
<dbReference type="GO" id="GO:0008270">
    <property type="term" value="F:zinc ion binding"/>
    <property type="evidence" value="ECO:0007669"/>
    <property type="project" value="InterPro"/>
</dbReference>
<keyword evidence="2" id="KW-0121">Carboxypeptidase</keyword>
<keyword evidence="2" id="KW-0645">Protease</keyword>
<keyword evidence="2" id="KW-0378">Hydrolase</keyword>
<dbReference type="EMBL" id="FZNX01000001">
    <property type="protein sequence ID" value="SNR35634.1"/>
    <property type="molecule type" value="Genomic_DNA"/>
</dbReference>
<dbReference type="InterPro" id="IPR000834">
    <property type="entry name" value="Peptidase_M14"/>
</dbReference>
<dbReference type="AlphaFoldDB" id="A0A238VN88"/>
<keyword evidence="3" id="KW-1185">Reference proteome</keyword>
<feature type="domain" description="Peptidase M14" evidence="1">
    <location>
        <begin position="49"/>
        <end position="146"/>
    </location>
</feature>
<sequence length="377" mass="43506">MIIYICKMKLISVEKLENWYPLNFEKNLKGRRILFSDIIPLIKNLSSKFKKEVIGYSENETPIYKISIGIGEIKILSWSQMHGNESTGTKALFDLFNFFENPTEEFEQVAQIILSNCTLQFIVLLNPDGAVKFTRENTDNVDLNRDAVDRKAIESKLLRLTLDSFNPKFCFNLHDQRTIFNVEGTKNPATISFLAPSEDLERTLTEGRKETMSVIVAMNELLQQCIPNQVGRYTDEFYPTATGDNFQKLGHNTILIEAGHFNNDYSREITRKFNFYAILEGIYFIASAPSFGNYKPYFSIPNNDKLFLDIIYKRMKRVKDGLAVVEDIGIQYKFKVKNNKLEMYKCIETTGDLSNYSSYNIINAEKLNFNELKLSNS</sequence>